<proteinExistence type="predicted"/>
<dbReference type="InterPro" id="IPR013783">
    <property type="entry name" value="Ig-like_fold"/>
</dbReference>
<name>A0A2T0TER1_9BACT</name>
<reference evidence="3 4" key="1">
    <citation type="submission" date="2018-03" db="EMBL/GenBank/DDBJ databases">
        <title>Genomic Encyclopedia of Archaeal and Bacterial Type Strains, Phase II (KMG-II): from individual species to whole genera.</title>
        <authorList>
            <person name="Goeker M."/>
        </authorList>
    </citation>
    <scope>NUCLEOTIDE SEQUENCE [LARGE SCALE GENOMIC DNA]</scope>
    <source>
        <strain evidence="3 4">DSM 28354</strain>
    </source>
</reference>
<dbReference type="InterPro" id="IPR035986">
    <property type="entry name" value="PKD_dom_sf"/>
</dbReference>
<feature type="signal peptide" evidence="1">
    <location>
        <begin position="1"/>
        <end position="20"/>
    </location>
</feature>
<dbReference type="AlphaFoldDB" id="A0A2T0TER1"/>
<dbReference type="CDD" id="cd00146">
    <property type="entry name" value="PKD"/>
    <property type="match status" value="1"/>
</dbReference>
<sequence>MNSKMTLSARAFLLALVALAGLYAYTADPAIQASIYPLQQVVGQPIRYTDSTAQADDWHWEFGNGQDTHREKGLFTYYKPGTYLIRLTVNETSTKTFTVVIKPKPVADDENAVVRIQGPTSGYEDEKLVFTAVGGQASQYTWRFGSSGQVDSREQTAIYSYPREDNYGRPKRYTVELLTDVTKYPIRQQVTIYRGYNKFDPPVDSLDFVSDDIRRQLQLIADGRPFNTHYDYLLRKYLCNRNNALVRTNGTKANDFYSYCMGLQFDRGVKVDAVSVVSDTVSSCIVRLDVTQHKP</sequence>
<evidence type="ECO:0000256" key="1">
    <source>
        <dbReference type="SAM" id="SignalP"/>
    </source>
</evidence>
<feature type="domain" description="PKD" evidence="2">
    <location>
        <begin position="58"/>
        <end position="92"/>
    </location>
</feature>
<dbReference type="SMART" id="SM00089">
    <property type="entry name" value="PKD"/>
    <property type="match status" value="1"/>
</dbReference>
<dbReference type="PROSITE" id="PS50093">
    <property type="entry name" value="PKD"/>
    <property type="match status" value="1"/>
</dbReference>
<dbReference type="InterPro" id="IPR022409">
    <property type="entry name" value="PKD/Chitinase_dom"/>
</dbReference>
<dbReference type="OrthoDB" id="9813435at2"/>
<organism evidence="3 4">
    <name type="scientific">Spirosoma oryzae</name>
    <dbReference type="NCBI Taxonomy" id="1469603"/>
    <lineage>
        <taxon>Bacteria</taxon>
        <taxon>Pseudomonadati</taxon>
        <taxon>Bacteroidota</taxon>
        <taxon>Cytophagia</taxon>
        <taxon>Cytophagales</taxon>
        <taxon>Cytophagaceae</taxon>
        <taxon>Spirosoma</taxon>
    </lineage>
</organism>
<comment type="caution">
    <text evidence="3">The sequence shown here is derived from an EMBL/GenBank/DDBJ whole genome shotgun (WGS) entry which is preliminary data.</text>
</comment>
<dbReference type="EMBL" id="PVTE01000003">
    <property type="protein sequence ID" value="PRY44141.1"/>
    <property type="molecule type" value="Genomic_DNA"/>
</dbReference>
<gene>
    <name evidence="3" type="ORF">CLV58_103110</name>
</gene>
<evidence type="ECO:0000313" key="4">
    <source>
        <dbReference type="Proteomes" id="UP000238375"/>
    </source>
</evidence>
<keyword evidence="1" id="KW-0732">Signal</keyword>
<keyword evidence="4" id="KW-1185">Reference proteome</keyword>
<feature type="chain" id="PRO_5015573645" description="PKD domain-containing protein" evidence="1">
    <location>
        <begin position="21"/>
        <end position="295"/>
    </location>
</feature>
<accession>A0A2T0TER1</accession>
<dbReference type="Proteomes" id="UP000238375">
    <property type="component" value="Unassembled WGS sequence"/>
</dbReference>
<protein>
    <recommendedName>
        <fullName evidence="2">PKD domain-containing protein</fullName>
    </recommendedName>
</protein>
<dbReference type="InterPro" id="IPR000601">
    <property type="entry name" value="PKD_dom"/>
</dbReference>
<dbReference type="SUPFAM" id="SSF49299">
    <property type="entry name" value="PKD domain"/>
    <property type="match status" value="1"/>
</dbReference>
<dbReference type="Pfam" id="PF18911">
    <property type="entry name" value="PKD_4"/>
    <property type="match status" value="1"/>
</dbReference>
<dbReference type="RefSeq" id="WP_106136567.1">
    <property type="nucleotide sequence ID" value="NZ_PVTE01000003.1"/>
</dbReference>
<evidence type="ECO:0000313" key="3">
    <source>
        <dbReference type="EMBL" id="PRY44141.1"/>
    </source>
</evidence>
<evidence type="ECO:0000259" key="2">
    <source>
        <dbReference type="PROSITE" id="PS50093"/>
    </source>
</evidence>
<dbReference type="Gene3D" id="2.60.40.10">
    <property type="entry name" value="Immunoglobulins"/>
    <property type="match status" value="1"/>
</dbReference>